<evidence type="ECO:0000313" key="1">
    <source>
        <dbReference type="EMBL" id="QEE50938.1"/>
    </source>
</evidence>
<dbReference type="OrthoDB" id="997844at2"/>
<dbReference type="Proteomes" id="UP000321222">
    <property type="component" value="Chromosome"/>
</dbReference>
<evidence type="ECO:0000313" key="2">
    <source>
        <dbReference type="Proteomes" id="UP000321222"/>
    </source>
</evidence>
<proteinExistence type="predicted"/>
<dbReference type="Gene3D" id="3.40.50.300">
    <property type="entry name" value="P-loop containing nucleotide triphosphate hydrolases"/>
    <property type="match status" value="1"/>
</dbReference>
<sequence length="179" mass="20727">MRIKELHLDNKDVEQFGLKDFKSSKFSSVIALVGKNGSGKSRYLKAIENKIKNYDITSELNKKFDYLSSDLDEIQSHYTNHYNVYLAYQELQEAKKSKNVTKISDKANLFTIACNKLPRGLRPTEKTISERIDKINKEITQHLKIINPSDLRRLQKSFDNTNKKKVLFQDIIDSVIEIG</sequence>
<dbReference type="InterPro" id="IPR027417">
    <property type="entry name" value="P-loop_NTPase"/>
</dbReference>
<name>A0A5B9FYN7_9FLAO</name>
<keyword evidence="2" id="KW-1185">Reference proteome</keyword>
<dbReference type="KEGG" id="fak:FUA48_15540"/>
<dbReference type="SUPFAM" id="SSF52540">
    <property type="entry name" value="P-loop containing nucleoside triphosphate hydrolases"/>
    <property type="match status" value="1"/>
</dbReference>
<organism evidence="1 2">
    <name type="scientific">Flavobacterium alkalisoli</name>
    <dbReference type="NCBI Taxonomy" id="2602769"/>
    <lineage>
        <taxon>Bacteria</taxon>
        <taxon>Pseudomonadati</taxon>
        <taxon>Bacteroidota</taxon>
        <taxon>Flavobacteriia</taxon>
        <taxon>Flavobacteriales</taxon>
        <taxon>Flavobacteriaceae</taxon>
        <taxon>Flavobacterium</taxon>
    </lineage>
</organism>
<gene>
    <name evidence="1" type="ORF">FUA48_15540</name>
</gene>
<reference evidence="1 2" key="1">
    <citation type="submission" date="2019-08" db="EMBL/GenBank/DDBJ databases">
        <title>Flavobacterium alkalisoli sp. nov., isolated from rhizosphere soil of Suaeda salsa.</title>
        <authorList>
            <person name="Sun J.-Q."/>
            <person name="Xu L."/>
        </authorList>
    </citation>
    <scope>NUCLEOTIDE SEQUENCE [LARGE SCALE GENOMIC DNA]</scope>
    <source>
        <strain evidence="1 2">XS-5</strain>
    </source>
</reference>
<dbReference type="EMBL" id="CP042831">
    <property type="protein sequence ID" value="QEE50938.1"/>
    <property type="molecule type" value="Genomic_DNA"/>
</dbReference>
<protein>
    <submittedName>
        <fullName evidence="1">Uncharacterized protein</fullName>
    </submittedName>
</protein>
<accession>A0A5B9FYN7</accession>
<dbReference type="AlphaFoldDB" id="A0A5B9FYN7"/>
<dbReference type="RefSeq" id="WP_147584374.1">
    <property type="nucleotide sequence ID" value="NZ_CP042831.1"/>
</dbReference>